<gene>
    <name evidence="7" type="ORF">MNEG_14207</name>
</gene>
<evidence type="ECO:0000256" key="4">
    <source>
        <dbReference type="ARBA" id="ARBA00023235"/>
    </source>
</evidence>
<dbReference type="AlphaFoldDB" id="A0A0D2LPT6"/>
<proteinExistence type="inferred from homology"/>
<reference evidence="7 8" key="1">
    <citation type="journal article" date="2013" name="BMC Genomics">
        <title>Reconstruction of the lipid metabolism for the microalga Monoraphidium neglectum from its genome sequence reveals characteristics suitable for biofuel production.</title>
        <authorList>
            <person name="Bogen C."/>
            <person name="Al-Dilaimi A."/>
            <person name="Albersmeier A."/>
            <person name="Wichmann J."/>
            <person name="Grundmann M."/>
            <person name="Rupp O."/>
            <person name="Lauersen K.J."/>
            <person name="Blifernez-Klassen O."/>
            <person name="Kalinowski J."/>
            <person name="Goesmann A."/>
            <person name="Mussgnug J.H."/>
            <person name="Kruse O."/>
        </authorList>
    </citation>
    <scope>NUCLEOTIDE SEQUENCE [LARGE SCALE GENOMIC DNA]</scope>
    <source>
        <strain evidence="7 8">SAG 48.87</strain>
    </source>
</reference>
<dbReference type="EMBL" id="KK104543">
    <property type="protein sequence ID" value="KIY93754.1"/>
    <property type="molecule type" value="Genomic_DNA"/>
</dbReference>
<dbReference type="EC" id="5.4.99.25" evidence="2"/>
<dbReference type="InterPro" id="IPR014780">
    <property type="entry name" value="tRNA_psdUridine_synth_TruB"/>
</dbReference>
<evidence type="ECO:0000259" key="5">
    <source>
        <dbReference type="Pfam" id="PF01509"/>
    </source>
</evidence>
<dbReference type="GO" id="GO:1990481">
    <property type="term" value="P:mRNA pseudouridine synthesis"/>
    <property type="evidence" value="ECO:0007669"/>
    <property type="project" value="TreeGrafter"/>
</dbReference>
<protein>
    <recommendedName>
        <fullName evidence="2">tRNA pseudouridine(55) synthase</fullName>
        <ecNumber evidence="2">5.4.99.25</ecNumber>
    </recommendedName>
</protein>
<keyword evidence="8" id="KW-1185">Reference proteome</keyword>
<dbReference type="InterPro" id="IPR020103">
    <property type="entry name" value="PsdUridine_synth_cat_dom_sf"/>
</dbReference>
<dbReference type="GO" id="GO:0005634">
    <property type="term" value="C:nucleus"/>
    <property type="evidence" value="ECO:0007669"/>
    <property type="project" value="TreeGrafter"/>
</dbReference>
<dbReference type="Pfam" id="PF01509">
    <property type="entry name" value="TruB_N"/>
    <property type="match status" value="1"/>
</dbReference>
<keyword evidence="3" id="KW-0819">tRNA processing</keyword>
<sequence length="322" mass="34048">MLAAPAPAPGGLQPITVEPPPAIEAGGYLVPGVNDGWTWDDDYNPQALARAARAAREPAQSPRAALLQRRRDAEAARVPTVITRLPQHLGRETTGNGVLLVDKPLEWSALDVAVAVKRAVRTKRAGHAGALDQGATGLVIICLGDATRLVPRFAPLPRAYSGVIRLGATTATDDASGDVIERLPWGHVTDADLEAAGKALTGEIMQVPSVWSSTKIDGRPAYWYANRGEPRTLPPRAAVISSLSLWREPGSNDVGFRCECGRGASMRALARDLGAALGCGAHLLSLRREGIGGFSRAWTLDVFLPLAKRFAKGFRDSPAGPG</sequence>
<feature type="domain" description="Pseudouridine synthase II N-terminal" evidence="5">
    <location>
        <begin position="117"/>
        <end position="264"/>
    </location>
</feature>
<evidence type="ECO:0000313" key="7">
    <source>
        <dbReference type="EMBL" id="KIY93754.1"/>
    </source>
</evidence>
<dbReference type="GeneID" id="25731746"/>
<dbReference type="NCBIfam" id="TIGR00431">
    <property type="entry name" value="TruB"/>
    <property type="match status" value="1"/>
</dbReference>
<organism evidence="7 8">
    <name type="scientific">Monoraphidium neglectum</name>
    <dbReference type="NCBI Taxonomy" id="145388"/>
    <lineage>
        <taxon>Eukaryota</taxon>
        <taxon>Viridiplantae</taxon>
        <taxon>Chlorophyta</taxon>
        <taxon>core chlorophytes</taxon>
        <taxon>Chlorophyceae</taxon>
        <taxon>CS clade</taxon>
        <taxon>Sphaeropleales</taxon>
        <taxon>Selenastraceae</taxon>
        <taxon>Monoraphidium</taxon>
    </lineage>
</organism>
<evidence type="ECO:0000313" key="8">
    <source>
        <dbReference type="Proteomes" id="UP000054498"/>
    </source>
</evidence>
<evidence type="ECO:0000256" key="1">
    <source>
        <dbReference type="ARBA" id="ARBA00008999"/>
    </source>
</evidence>
<dbReference type="Pfam" id="PF16198">
    <property type="entry name" value="TruB_C_2"/>
    <property type="match status" value="1"/>
</dbReference>
<feature type="domain" description="tRNA pseudouridylate synthase B C-terminal" evidence="6">
    <location>
        <begin position="267"/>
        <end position="303"/>
    </location>
</feature>
<evidence type="ECO:0000256" key="2">
    <source>
        <dbReference type="ARBA" id="ARBA00012787"/>
    </source>
</evidence>
<dbReference type="SUPFAM" id="SSF55120">
    <property type="entry name" value="Pseudouridine synthase"/>
    <property type="match status" value="1"/>
</dbReference>
<dbReference type="RefSeq" id="XP_013892774.1">
    <property type="nucleotide sequence ID" value="XM_014037320.1"/>
</dbReference>
<dbReference type="OrthoDB" id="9995526at2759"/>
<dbReference type="Gene3D" id="3.30.2350.10">
    <property type="entry name" value="Pseudouridine synthase"/>
    <property type="match status" value="1"/>
</dbReference>
<dbReference type="PANTHER" id="PTHR13767:SF2">
    <property type="entry name" value="PSEUDOURIDYLATE SYNTHASE TRUB1"/>
    <property type="match status" value="1"/>
</dbReference>
<dbReference type="GO" id="GO:0003723">
    <property type="term" value="F:RNA binding"/>
    <property type="evidence" value="ECO:0007669"/>
    <property type="project" value="InterPro"/>
</dbReference>
<dbReference type="HAMAP" id="MF_01080">
    <property type="entry name" value="TruB_bact"/>
    <property type="match status" value="1"/>
</dbReference>
<dbReference type="KEGG" id="mng:MNEG_14207"/>
<dbReference type="Proteomes" id="UP000054498">
    <property type="component" value="Unassembled WGS sequence"/>
</dbReference>
<evidence type="ECO:0000259" key="6">
    <source>
        <dbReference type="Pfam" id="PF16198"/>
    </source>
</evidence>
<comment type="similarity">
    <text evidence="1">Belongs to the pseudouridine synthase TruB family.</text>
</comment>
<dbReference type="GO" id="GO:0006400">
    <property type="term" value="P:tRNA modification"/>
    <property type="evidence" value="ECO:0007669"/>
    <property type="project" value="TreeGrafter"/>
</dbReference>
<dbReference type="InterPro" id="IPR002501">
    <property type="entry name" value="PsdUridine_synth_N"/>
</dbReference>
<dbReference type="PANTHER" id="PTHR13767">
    <property type="entry name" value="TRNA-PSEUDOURIDINE SYNTHASE"/>
    <property type="match status" value="1"/>
</dbReference>
<dbReference type="STRING" id="145388.A0A0D2LPT6"/>
<evidence type="ECO:0000256" key="3">
    <source>
        <dbReference type="ARBA" id="ARBA00022694"/>
    </source>
</evidence>
<accession>A0A0D2LPT6</accession>
<keyword evidence="4 7" id="KW-0413">Isomerase</keyword>
<dbReference type="GO" id="GO:0160148">
    <property type="term" value="F:tRNA pseudouridine(55) synthase activity"/>
    <property type="evidence" value="ECO:0007669"/>
    <property type="project" value="UniProtKB-EC"/>
</dbReference>
<name>A0A0D2LPT6_9CHLO</name>
<dbReference type="InterPro" id="IPR032819">
    <property type="entry name" value="TruB_C"/>
</dbReference>